<accession>A0A238XSU4</accession>
<organism evidence="1 2">
    <name type="scientific">Methylobacillus rhizosphaerae</name>
    <dbReference type="NCBI Taxonomy" id="551994"/>
    <lineage>
        <taxon>Bacteria</taxon>
        <taxon>Pseudomonadati</taxon>
        <taxon>Pseudomonadota</taxon>
        <taxon>Betaproteobacteria</taxon>
        <taxon>Nitrosomonadales</taxon>
        <taxon>Methylophilaceae</taxon>
        <taxon>Methylobacillus</taxon>
    </lineage>
</organism>
<dbReference type="CDD" id="cd02440">
    <property type="entry name" value="AdoMet_MTases"/>
    <property type="match status" value="1"/>
</dbReference>
<dbReference type="AlphaFoldDB" id="A0A238XSU4"/>
<gene>
    <name evidence="1" type="ORF">SAMN05192560_0142</name>
</gene>
<dbReference type="Pfam" id="PF07021">
    <property type="entry name" value="MetW"/>
    <property type="match status" value="1"/>
</dbReference>
<evidence type="ECO:0000313" key="2">
    <source>
        <dbReference type="Proteomes" id="UP000198305"/>
    </source>
</evidence>
<dbReference type="RefSeq" id="WP_089374306.1">
    <property type="nucleotide sequence ID" value="NZ_FZOA01000001.1"/>
</dbReference>
<reference evidence="2" key="1">
    <citation type="submission" date="2017-06" db="EMBL/GenBank/DDBJ databases">
        <authorList>
            <person name="Varghese N."/>
            <person name="Submissions S."/>
        </authorList>
    </citation>
    <scope>NUCLEOTIDE SEQUENCE [LARGE SCALE GENOMIC DNA]</scope>
    <source>
        <strain evidence="2">Ca-68</strain>
    </source>
</reference>
<dbReference type="EMBL" id="FZOA01000001">
    <property type="protein sequence ID" value="SNR61581.1"/>
    <property type="molecule type" value="Genomic_DNA"/>
</dbReference>
<evidence type="ECO:0000313" key="1">
    <source>
        <dbReference type="EMBL" id="SNR61581.1"/>
    </source>
</evidence>
<dbReference type="OrthoDB" id="9792690at2"/>
<keyword evidence="2" id="KW-1185">Reference proteome</keyword>
<dbReference type="NCBIfam" id="TIGR02081">
    <property type="entry name" value="metW"/>
    <property type="match status" value="1"/>
</dbReference>
<dbReference type="Gene3D" id="3.40.50.150">
    <property type="entry name" value="Vaccinia Virus protein VP39"/>
    <property type="match status" value="1"/>
</dbReference>
<protein>
    <submittedName>
        <fullName evidence="1">Methionine biosynthesis protein MetW</fullName>
    </submittedName>
</protein>
<name>A0A238XSU4_9PROT</name>
<sequence>MSTEIIREAANRHDFALIAKWIQPGSKVLDLGCGNGSLLSFLRDRLDVKGYGVDKDDSNVLACIDHGVNVIQMDLEAGLAGFDSLSFDYVILSQTLQAMVNTEGVLREMLRVGKQGIITFPNFGYWRHRIQLMAGHMPVSDNIPYQWYNTPNLHLCTIDDFEALCGKMNIRITDRIVINEGDTVSFMPNLRGSLAIYRFEQAAWPISY</sequence>
<dbReference type="InterPro" id="IPR010743">
    <property type="entry name" value="Methionine_synth_MetW"/>
</dbReference>
<dbReference type="Proteomes" id="UP000198305">
    <property type="component" value="Unassembled WGS sequence"/>
</dbReference>
<proteinExistence type="predicted"/>
<dbReference type="InterPro" id="IPR029063">
    <property type="entry name" value="SAM-dependent_MTases_sf"/>
</dbReference>
<dbReference type="SUPFAM" id="SSF53335">
    <property type="entry name" value="S-adenosyl-L-methionine-dependent methyltransferases"/>
    <property type="match status" value="1"/>
</dbReference>